<dbReference type="EMBL" id="CM047947">
    <property type="protein sequence ID" value="KAI9897175.1"/>
    <property type="molecule type" value="Genomic_DNA"/>
</dbReference>
<gene>
    <name evidence="1" type="ORF">N3K66_008197</name>
</gene>
<accession>A0ACC0USX3</accession>
<sequence>MSQAVATEQPDLSGLTGSPGQKRKRGPDSPTMDRSKRPAAPPVSMGPSSAETAAFIENAIEASQAASTSGVNVADFNALQQATQDHGEHADTTNATSAAQAALGMYPTLHIPPSTEEQFAAQAAAEVEQHSEQQYQPPPEVTHEPAPEPMMADQGVPSGHEHPPPNGLQPQTPRYSNPAVTSNPKPTVGSEEWHKMRKDNHKEVERRRRETINEGINELAKIVPGCEKNKGSILARAVSFISQLKENEQQNIEKWTLEKLLTEQAITELSTSNDKLKQECERLYRELETWKRVAQNAGLEPPQPREEATNTTPPS</sequence>
<proteinExistence type="predicted"/>
<keyword evidence="2" id="KW-1185">Reference proteome</keyword>
<comment type="caution">
    <text evidence="1">The sequence shown here is derived from an EMBL/GenBank/DDBJ whole genome shotgun (WGS) entry which is preliminary data.</text>
</comment>
<evidence type="ECO:0000313" key="2">
    <source>
        <dbReference type="Proteomes" id="UP001163324"/>
    </source>
</evidence>
<reference evidence="1" key="1">
    <citation type="submission" date="2022-10" db="EMBL/GenBank/DDBJ databases">
        <title>Complete Genome of Trichothecium roseum strain YXFP-22015, a Plant Pathogen Isolated from Citrus.</title>
        <authorList>
            <person name="Wang Y."/>
            <person name="Zhu L."/>
        </authorList>
    </citation>
    <scope>NUCLEOTIDE SEQUENCE</scope>
    <source>
        <strain evidence="1">YXFP-22015</strain>
    </source>
</reference>
<organism evidence="1 2">
    <name type="scientific">Trichothecium roseum</name>
    <dbReference type="NCBI Taxonomy" id="47278"/>
    <lineage>
        <taxon>Eukaryota</taxon>
        <taxon>Fungi</taxon>
        <taxon>Dikarya</taxon>
        <taxon>Ascomycota</taxon>
        <taxon>Pezizomycotina</taxon>
        <taxon>Sordariomycetes</taxon>
        <taxon>Hypocreomycetidae</taxon>
        <taxon>Hypocreales</taxon>
        <taxon>Hypocreales incertae sedis</taxon>
        <taxon>Trichothecium</taxon>
    </lineage>
</organism>
<evidence type="ECO:0000313" key="1">
    <source>
        <dbReference type="EMBL" id="KAI9897175.1"/>
    </source>
</evidence>
<dbReference type="Proteomes" id="UP001163324">
    <property type="component" value="Chromosome 8"/>
</dbReference>
<protein>
    <submittedName>
        <fullName evidence="1">Uncharacterized protein</fullName>
    </submittedName>
</protein>
<name>A0ACC0USX3_9HYPO</name>